<dbReference type="Pfam" id="PF00535">
    <property type="entry name" value="Glycos_transf_2"/>
    <property type="match status" value="1"/>
</dbReference>
<dbReference type="SUPFAM" id="SSF53448">
    <property type="entry name" value="Nucleotide-diphospho-sugar transferases"/>
    <property type="match status" value="1"/>
</dbReference>
<reference evidence="6" key="1">
    <citation type="submission" date="2017-03" db="EMBL/GenBank/DDBJ databases">
        <authorList>
            <person name="Monnet C."/>
        </authorList>
    </citation>
    <scope>NUCLEOTIDE SEQUENCE [LARGE SCALE GENOMIC DNA]</scope>
    <source>
        <strain evidence="6">ATCC 49514</strain>
    </source>
</reference>
<keyword evidence="3 5" id="KW-0808">Transferase</keyword>
<evidence type="ECO:0000256" key="3">
    <source>
        <dbReference type="ARBA" id="ARBA00022679"/>
    </source>
</evidence>
<evidence type="ECO:0000313" key="6">
    <source>
        <dbReference type="Proteomes" id="UP000234382"/>
    </source>
</evidence>
<dbReference type="AlphaFoldDB" id="A0A2H1I2Y9"/>
<dbReference type="InterPro" id="IPR001173">
    <property type="entry name" value="Glyco_trans_2-like"/>
</dbReference>
<protein>
    <submittedName>
        <fullName evidence="5">Dolichol-phosphate mannosyltransferase</fullName>
        <ecNumber evidence="5">2.4.1.83</ecNumber>
    </submittedName>
</protein>
<name>A0A2H1I2Y9_9MICO</name>
<dbReference type="FunFam" id="3.90.550.10:FF:000122">
    <property type="entry name" value="Dolichol-phosphate mannosyltransferase subunit 1"/>
    <property type="match status" value="1"/>
</dbReference>
<dbReference type="GO" id="GO:0016020">
    <property type="term" value="C:membrane"/>
    <property type="evidence" value="ECO:0007669"/>
    <property type="project" value="GOC"/>
</dbReference>
<keyword evidence="2 5" id="KW-0328">Glycosyltransferase</keyword>
<dbReference type="PANTHER" id="PTHR43398">
    <property type="entry name" value="DOLICHOL-PHOSPHATE MANNOSYLTRANSFERASE SUBUNIT 1"/>
    <property type="match status" value="1"/>
</dbReference>
<dbReference type="PANTHER" id="PTHR43398:SF1">
    <property type="entry name" value="DOLICHOL-PHOSPHATE MANNOSYLTRANSFERASE SUBUNIT 1"/>
    <property type="match status" value="1"/>
</dbReference>
<feature type="domain" description="Glycosyltransferase 2-like" evidence="4">
    <location>
        <begin position="43"/>
        <end position="208"/>
    </location>
</feature>
<dbReference type="GO" id="GO:0004582">
    <property type="term" value="F:dolichyl-phosphate beta-D-mannosyltransferase activity"/>
    <property type="evidence" value="ECO:0007669"/>
    <property type="project" value="UniProtKB-EC"/>
</dbReference>
<keyword evidence="6" id="KW-1185">Reference proteome</keyword>
<organism evidence="5 6">
    <name type="scientific">Brevibacterium iodinum ATCC 49514</name>
    <dbReference type="NCBI Taxonomy" id="1255616"/>
    <lineage>
        <taxon>Bacteria</taxon>
        <taxon>Bacillati</taxon>
        <taxon>Actinomycetota</taxon>
        <taxon>Actinomycetes</taxon>
        <taxon>Micrococcales</taxon>
        <taxon>Brevibacteriaceae</taxon>
        <taxon>Brevibacterium</taxon>
    </lineage>
</organism>
<dbReference type="EC" id="2.4.1.83" evidence="5"/>
<dbReference type="CDD" id="cd06442">
    <property type="entry name" value="DPM1_like"/>
    <property type="match status" value="1"/>
</dbReference>
<gene>
    <name evidence="5" type="ORF">BI49514_00598</name>
</gene>
<proteinExistence type="inferred from homology"/>
<dbReference type="GO" id="GO:0009247">
    <property type="term" value="P:glycolipid biosynthetic process"/>
    <property type="evidence" value="ECO:0007669"/>
    <property type="project" value="TreeGrafter"/>
</dbReference>
<evidence type="ECO:0000256" key="2">
    <source>
        <dbReference type="ARBA" id="ARBA00022676"/>
    </source>
</evidence>
<dbReference type="EMBL" id="FXYX01000002">
    <property type="protein sequence ID" value="SMX69547.1"/>
    <property type="molecule type" value="Genomic_DNA"/>
</dbReference>
<dbReference type="Proteomes" id="UP000234382">
    <property type="component" value="Unassembled WGS sequence"/>
</dbReference>
<dbReference type="InterPro" id="IPR029044">
    <property type="entry name" value="Nucleotide-diphossugar_trans"/>
</dbReference>
<evidence type="ECO:0000313" key="5">
    <source>
        <dbReference type="EMBL" id="SMX69547.1"/>
    </source>
</evidence>
<sequence length="288" mass="31695">MESALPSIDNSLLRQRGPKAGVSTHCLGRVSRIVESVLSKILVVIPTFNERLALPVTLAGLFEQQPEVDVLIVDDSSPDGTGEWADEQAEQDPRINVLHRSEKSGLGMAYIAGFEWALDRDYEIICEFDADGSHRSLDLGQLLDAAAERRGDLIIGSRWVPGGEVVDWPKSRYFLSRGANVYVNAVMGLGVKDATAGFRAYNRAVLEALDLSGVQSQGYCFQIDMTYRTVEAGFRVAEVPIVFVERELGESKMSGSIISEAFTKVAGWGLTRRRSQLRRLLTRSSPTT</sequence>
<dbReference type="InterPro" id="IPR039528">
    <property type="entry name" value="DPM1-like"/>
</dbReference>
<evidence type="ECO:0000259" key="4">
    <source>
        <dbReference type="Pfam" id="PF00535"/>
    </source>
</evidence>
<evidence type="ECO:0000256" key="1">
    <source>
        <dbReference type="ARBA" id="ARBA00006739"/>
    </source>
</evidence>
<comment type="similarity">
    <text evidence="1">Belongs to the glycosyltransferase 2 family.</text>
</comment>
<dbReference type="Gene3D" id="3.90.550.10">
    <property type="entry name" value="Spore Coat Polysaccharide Biosynthesis Protein SpsA, Chain A"/>
    <property type="match status" value="1"/>
</dbReference>
<accession>A0A2H1I2Y9</accession>